<dbReference type="EMBL" id="JAGINP010000002">
    <property type="protein sequence ID" value="MBP2291098.1"/>
    <property type="molecule type" value="Genomic_DNA"/>
</dbReference>
<gene>
    <name evidence="1" type="ORF">J2851_000840</name>
</gene>
<name>A0ABS4SG94_9PROT</name>
<proteinExistence type="predicted"/>
<keyword evidence="2" id="KW-1185">Reference proteome</keyword>
<protein>
    <submittedName>
        <fullName evidence="1">Uncharacterized protein</fullName>
    </submittedName>
</protein>
<accession>A0ABS4SG94</accession>
<dbReference type="RefSeq" id="WP_209764375.1">
    <property type="nucleotide sequence ID" value="NZ_JAGINP010000002.1"/>
</dbReference>
<sequence length="80" mass="9540">MPVVFRWQGVRFFFYSNEGNPREPIHIHADRQGAEAKFWIFPDVLVAESTGFDRRALTELVRVVEQRRAEIERAWHEHFG</sequence>
<reference evidence="1 2" key="1">
    <citation type="submission" date="2021-03" db="EMBL/GenBank/DDBJ databases">
        <title>Genomic Encyclopedia of Type Strains, Phase III (KMG-III): the genomes of soil and plant-associated and newly described type strains.</title>
        <authorList>
            <person name="Whitman W."/>
        </authorList>
    </citation>
    <scope>NUCLEOTIDE SEQUENCE [LARGE SCALE GENOMIC DNA]</scope>
    <source>
        <strain evidence="1 2">IMMIB AFH-6</strain>
    </source>
</reference>
<dbReference type="Pfam" id="PF13711">
    <property type="entry name" value="DUF4160"/>
    <property type="match status" value="1"/>
</dbReference>
<evidence type="ECO:0000313" key="1">
    <source>
        <dbReference type="EMBL" id="MBP2291098.1"/>
    </source>
</evidence>
<evidence type="ECO:0000313" key="2">
    <source>
        <dbReference type="Proteomes" id="UP000781958"/>
    </source>
</evidence>
<organism evidence="1 2">
    <name type="scientific">Azospirillum rugosum</name>
    <dbReference type="NCBI Taxonomy" id="416170"/>
    <lineage>
        <taxon>Bacteria</taxon>
        <taxon>Pseudomonadati</taxon>
        <taxon>Pseudomonadota</taxon>
        <taxon>Alphaproteobacteria</taxon>
        <taxon>Rhodospirillales</taxon>
        <taxon>Azospirillaceae</taxon>
        <taxon>Azospirillum</taxon>
    </lineage>
</organism>
<comment type="caution">
    <text evidence="1">The sequence shown here is derived from an EMBL/GenBank/DDBJ whole genome shotgun (WGS) entry which is preliminary data.</text>
</comment>
<dbReference type="Proteomes" id="UP000781958">
    <property type="component" value="Unassembled WGS sequence"/>
</dbReference>
<dbReference type="InterPro" id="IPR025427">
    <property type="entry name" value="DUF4160"/>
</dbReference>